<reference evidence="4" key="1">
    <citation type="submission" date="2018-01" db="EMBL/GenBank/DDBJ databases">
        <title>Testimony of 'menage a trois' revealed by the proteome of Megavirus virophage.</title>
        <authorList>
            <person name="Jeudy S."/>
            <person name="Bertaux L."/>
            <person name="Alempic J.-M."/>
            <person name="Lartigue A."/>
            <person name="Legendre M."/>
            <person name="Philippe N."/>
            <person name="Beucher L."/>
            <person name="Biondi E."/>
            <person name="Juul S."/>
            <person name="Turner D."/>
            <person name="Coute Y."/>
            <person name="Claverie J.-M."/>
            <person name="Abergel C."/>
        </authorList>
    </citation>
    <scope>NUCLEOTIDE SEQUENCE [LARGE SCALE GENOMIC DNA]</scope>
</reference>
<evidence type="ECO:0000256" key="1">
    <source>
        <dbReference type="ARBA" id="ARBA00006497"/>
    </source>
</evidence>
<dbReference type="InterPro" id="IPR000210">
    <property type="entry name" value="BTB/POZ_dom"/>
</dbReference>
<gene>
    <name evidence="3" type="ORF">mc_175</name>
</gene>
<organism evidence="3 4">
    <name type="scientific">Moumouvirus australiensis</name>
    <dbReference type="NCBI Taxonomy" id="2109587"/>
    <lineage>
        <taxon>Viruses</taxon>
        <taxon>Varidnaviria</taxon>
        <taxon>Bamfordvirae</taxon>
        <taxon>Nucleocytoviricota</taxon>
        <taxon>Megaviricetes</taxon>
        <taxon>Imitervirales</taxon>
        <taxon>Mimiviridae</taxon>
        <taxon>Megamimivirinae</taxon>
        <taxon>Moumouvirus</taxon>
        <taxon>Moumouvirus australiense</taxon>
    </lineage>
</organism>
<dbReference type="SUPFAM" id="SSF54695">
    <property type="entry name" value="POZ domain"/>
    <property type="match status" value="1"/>
</dbReference>
<dbReference type="PROSITE" id="PS50097">
    <property type="entry name" value="BTB"/>
    <property type="match status" value="1"/>
</dbReference>
<protein>
    <submittedName>
        <fullName evidence="3">BTB family protein</fullName>
    </submittedName>
</protein>
<evidence type="ECO:0000259" key="2">
    <source>
        <dbReference type="PROSITE" id="PS50097"/>
    </source>
</evidence>
<evidence type="ECO:0000313" key="3">
    <source>
        <dbReference type="EMBL" id="AVL94561.1"/>
    </source>
</evidence>
<dbReference type="InterPro" id="IPR003131">
    <property type="entry name" value="T1-type_BTB"/>
</dbReference>
<dbReference type="Pfam" id="PF02214">
    <property type="entry name" value="BTB_2"/>
    <property type="match status" value="1"/>
</dbReference>
<dbReference type="InterPro" id="IPR011333">
    <property type="entry name" value="SKP1/BTB/POZ_sf"/>
</dbReference>
<keyword evidence="4" id="KW-1185">Reference proteome</keyword>
<dbReference type="GO" id="GO:0051260">
    <property type="term" value="P:protein homooligomerization"/>
    <property type="evidence" value="ECO:0007669"/>
    <property type="project" value="InterPro"/>
</dbReference>
<dbReference type="Proteomes" id="UP000289600">
    <property type="component" value="Segment"/>
</dbReference>
<evidence type="ECO:0000313" key="4">
    <source>
        <dbReference type="Proteomes" id="UP000289600"/>
    </source>
</evidence>
<sequence>MDVTIITNNDSFQTKYETIKNVPGLVNNLGSDNSIFTTIPAEFIKIILNYLRGYKITESPDIYHYMNSLGIEIQKENHVKINIGGRIFYLDKNFLTSKFEYFEKLFKYHNDLDPDYSSIVVDRCYDLFKKVIEYTQDEQEIFFEFGPEINTSLQNELNFYGKKPVKVVKKFINLDHFRIIKNPSDNFYYVNYKINFSQYLSNDDDYNIYNIPNEFFYDGSRKYNDGFKTVRIIFELETKIKKNEISNYFKIQSNILDKFYYDKQNNLLLLELNYNESVVTILKIQVSKIVSIKKSYYLVKYFMNDYVCINNVNYWRMKPVLFKLPIKFGSENEPTSMLKINSEDLTNPQFFNTKKNNYEIETLSEILKLKHLILDLCLICKNVEIEFVEIKINDKIILRSSVSKIIKESKIYYNISDLFNKKLNLFLHLGDGNWGREILIYLKKPSHGKLIVKTFLQAFEPELYP</sequence>
<dbReference type="Gene3D" id="3.30.710.10">
    <property type="entry name" value="Potassium Channel Kv1.1, Chain A"/>
    <property type="match status" value="1"/>
</dbReference>
<proteinExistence type="inferred from homology"/>
<comment type="similarity">
    <text evidence="1">Belongs to the mimivirus BTB/WD family.</text>
</comment>
<feature type="domain" description="BTB" evidence="2">
    <location>
        <begin position="77"/>
        <end position="134"/>
    </location>
</feature>
<accession>A0A2P1EKZ6</accession>
<dbReference type="EMBL" id="MG807320">
    <property type="protein sequence ID" value="AVL94561.1"/>
    <property type="molecule type" value="Genomic_DNA"/>
</dbReference>
<name>A0A2P1EKZ6_9VIRU</name>